<keyword evidence="1" id="KW-0812">Transmembrane</keyword>
<dbReference type="STRING" id="1121945.GCA_000421805_02520"/>
<dbReference type="eggNOG" id="arCOG06418">
    <property type="taxonomic scope" value="Archaea"/>
</dbReference>
<feature type="transmembrane region" description="Helical" evidence="1">
    <location>
        <begin position="124"/>
        <end position="141"/>
    </location>
</feature>
<feature type="domain" description="DUF418" evidence="2">
    <location>
        <begin position="232"/>
        <end position="391"/>
    </location>
</feature>
<dbReference type="PANTHER" id="PTHR30590:SF2">
    <property type="entry name" value="INNER MEMBRANE PROTEIN"/>
    <property type="match status" value="1"/>
</dbReference>
<feature type="transmembrane region" description="Helical" evidence="1">
    <location>
        <begin position="245"/>
        <end position="266"/>
    </location>
</feature>
<feature type="transmembrane region" description="Helical" evidence="1">
    <location>
        <begin position="100"/>
        <end position="118"/>
    </location>
</feature>
<organism evidence="3 4">
    <name type="scientific">Halorubrum ezzemoulense DSM 17463</name>
    <dbReference type="NCBI Taxonomy" id="1121945"/>
    <lineage>
        <taxon>Archaea</taxon>
        <taxon>Methanobacteriati</taxon>
        <taxon>Methanobacteriota</taxon>
        <taxon>Stenosarchaea group</taxon>
        <taxon>Halobacteria</taxon>
        <taxon>Halobacteriales</taxon>
        <taxon>Haloferacaceae</taxon>
        <taxon>Halorubrum</taxon>
    </lineage>
</organism>
<reference evidence="3 4" key="1">
    <citation type="submission" date="2017-04" db="EMBL/GenBank/DDBJ databases">
        <title>MLSA of the genus Halorubrum.</title>
        <authorList>
            <person name="De La Haba R."/>
            <person name="Sanchez-Porro C."/>
            <person name="Infante-Dominguez C."/>
            <person name="Ventosa A."/>
        </authorList>
    </citation>
    <scope>NUCLEOTIDE SEQUENCE [LARGE SCALE GENOMIC DNA]</scope>
    <source>
        <strain evidence="3 4">DSM 17463</strain>
    </source>
</reference>
<dbReference type="PANTHER" id="PTHR30590">
    <property type="entry name" value="INNER MEMBRANE PROTEIN"/>
    <property type="match status" value="1"/>
</dbReference>
<feature type="transmembrane region" description="Helical" evidence="1">
    <location>
        <begin position="324"/>
        <end position="342"/>
    </location>
</feature>
<comment type="caution">
    <text evidence="3">The sequence shown here is derived from an EMBL/GenBank/DDBJ whole genome shotgun (WGS) entry which is preliminary data.</text>
</comment>
<dbReference type="AlphaFoldDB" id="A0A1X4H2Q7"/>
<accession>A0A1X4H2Q7</accession>
<protein>
    <recommendedName>
        <fullName evidence="2">DUF418 domain-containing protein</fullName>
    </recommendedName>
</protein>
<evidence type="ECO:0000256" key="1">
    <source>
        <dbReference type="SAM" id="Phobius"/>
    </source>
</evidence>
<gene>
    <name evidence="3" type="ORF">B9H04_09445</name>
</gene>
<proteinExistence type="predicted"/>
<dbReference type="InterPro" id="IPR052529">
    <property type="entry name" value="Bact_Transport_Assoc"/>
</dbReference>
<dbReference type="InterPro" id="IPR007349">
    <property type="entry name" value="DUF418"/>
</dbReference>
<dbReference type="EMBL" id="NEDJ01000028">
    <property type="protein sequence ID" value="OSP05058.1"/>
    <property type="molecule type" value="Genomic_DNA"/>
</dbReference>
<evidence type="ECO:0000313" key="4">
    <source>
        <dbReference type="Proteomes" id="UP000193587"/>
    </source>
</evidence>
<dbReference type="Proteomes" id="UP000193587">
    <property type="component" value="Unassembled WGS sequence"/>
</dbReference>
<sequence length="400" mass="43807">MTSDPGPTPPSERITSLDALRGFALLGILVINIRVFSMPEQTLLNPTVYGDFTGLNYWTWFVGHVFAQSKFITVFSALFGAGVLLFIESKEEKGQDAVRLHLRRTAVLIAIGLLHAYLLWYGDILVTYGLLGLFLLFVRDLDARRLGGLAGIFLLFVPAIELFAATSIGGEAIAGQWLPAEAAVRDQVAAYRGGWLDQMSHRVSSSFQRQTSGFIGSSFWRVGGVMLLGMALYRRGVLTGERSTAFYRRLVAGGVVGVGIVVAGVAYIEANDWSAGAALYWRQFNYVGSLLVAGGYVGLVTLFVRRRGEGLVARALAAVGRTAFTNYLLQTVIATTVFYGHGLGLFGSVSRVEAMGIVVAIWAVQVPLSVIWLRYFRFGPVEWVWRTLTYGEAQPLRLKD</sequence>
<keyword evidence="1" id="KW-0472">Membrane</keyword>
<evidence type="ECO:0000259" key="2">
    <source>
        <dbReference type="Pfam" id="PF04235"/>
    </source>
</evidence>
<dbReference type="RefSeq" id="WP_049932551.1">
    <property type="nucleotide sequence ID" value="NZ_ATXS01000011.1"/>
</dbReference>
<dbReference type="Pfam" id="PF04235">
    <property type="entry name" value="DUF418"/>
    <property type="match status" value="1"/>
</dbReference>
<keyword evidence="1" id="KW-1133">Transmembrane helix</keyword>
<feature type="transmembrane region" description="Helical" evidence="1">
    <location>
        <begin position="286"/>
        <end position="304"/>
    </location>
</feature>
<feature type="transmembrane region" description="Helical" evidence="1">
    <location>
        <begin position="148"/>
        <end position="169"/>
    </location>
</feature>
<name>A0A1X4H2Q7_HALEZ</name>
<feature type="transmembrane region" description="Helical" evidence="1">
    <location>
        <begin position="57"/>
        <end position="88"/>
    </location>
</feature>
<feature type="transmembrane region" description="Helical" evidence="1">
    <location>
        <begin position="214"/>
        <end position="233"/>
    </location>
</feature>
<evidence type="ECO:0000313" key="3">
    <source>
        <dbReference type="EMBL" id="OSP05058.1"/>
    </source>
</evidence>
<feature type="transmembrane region" description="Helical" evidence="1">
    <location>
        <begin position="354"/>
        <end position="376"/>
    </location>
</feature>